<comment type="caution">
    <text evidence="2">The sequence shown here is derived from an EMBL/GenBank/DDBJ whole genome shotgun (WGS) entry which is preliminary data.</text>
</comment>
<gene>
    <name evidence="2" type="ORF">Ahy_A08g040581</name>
</gene>
<evidence type="ECO:0000313" key="2">
    <source>
        <dbReference type="EMBL" id="RYR44211.1"/>
    </source>
</evidence>
<proteinExistence type="predicted"/>
<keyword evidence="3" id="KW-1185">Reference proteome</keyword>
<dbReference type="AlphaFoldDB" id="A0A445C0B3"/>
<dbReference type="Proteomes" id="UP000289738">
    <property type="component" value="Chromosome A08"/>
</dbReference>
<feature type="region of interest" description="Disordered" evidence="1">
    <location>
        <begin position="101"/>
        <end position="136"/>
    </location>
</feature>
<dbReference type="STRING" id="3818.A0A445C0B3"/>
<feature type="compositionally biased region" description="Basic and acidic residues" evidence="1">
    <location>
        <begin position="113"/>
        <end position="122"/>
    </location>
</feature>
<feature type="compositionally biased region" description="Basic residues" evidence="1">
    <location>
        <begin position="123"/>
        <end position="136"/>
    </location>
</feature>
<organism evidence="2 3">
    <name type="scientific">Arachis hypogaea</name>
    <name type="common">Peanut</name>
    <dbReference type="NCBI Taxonomy" id="3818"/>
    <lineage>
        <taxon>Eukaryota</taxon>
        <taxon>Viridiplantae</taxon>
        <taxon>Streptophyta</taxon>
        <taxon>Embryophyta</taxon>
        <taxon>Tracheophyta</taxon>
        <taxon>Spermatophyta</taxon>
        <taxon>Magnoliopsida</taxon>
        <taxon>eudicotyledons</taxon>
        <taxon>Gunneridae</taxon>
        <taxon>Pentapetalae</taxon>
        <taxon>rosids</taxon>
        <taxon>fabids</taxon>
        <taxon>Fabales</taxon>
        <taxon>Fabaceae</taxon>
        <taxon>Papilionoideae</taxon>
        <taxon>50 kb inversion clade</taxon>
        <taxon>dalbergioids sensu lato</taxon>
        <taxon>Dalbergieae</taxon>
        <taxon>Pterocarpus clade</taxon>
        <taxon>Arachis</taxon>
    </lineage>
</organism>
<evidence type="ECO:0000313" key="3">
    <source>
        <dbReference type="Proteomes" id="UP000289738"/>
    </source>
</evidence>
<name>A0A445C0B3_ARAHY</name>
<protein>
    <recommendedName>
        <fullName evidence="4">HMA domain-containing protein</fullName>
    </recommendedName>
</protein>
<dbReference type="EMBL" id="SDMP01000008">
    <property type="protein sequence ID" value="RYR44211.1"/>
    <property type="molecule type" value="Genomic_DNA"/>
</dbReference>
<evidence type="ECO:0000256" key="1">
    <source>
        <dbReference type="SAM" id="MobiDB-lite"/>
    </source>
</evidence>
<sequence length="136" mass="15263">MSIDIVRISDVMCDAGKSCGVESVCLYGGTSKGPQISSLKSGIVTVMKLKVDLECHKCYKKVKKVLAKFPQYKEEGIVSLENLKTFTFRELQQATDSFSSKNILGAGGAQQDDAYRNKEKNMSRKRKRKHIDHRDN</sequence>
<reference evidence="2 3" key="1">
    <citation type="submission" date="2019-01" db="EMBL/GenBank/DDBJ databases">
        <title>Sequencing of cultivated peanut Arachis hypogaea provides insights into genome evolution and oil improvement.</title>
        <authorList>
            <person name="Chen X."/>
        </authorList>
    </citation>
    <scope>NUCLEOTIDE SEQUENCE [LARGE SCALE GENOMIC DNA]</scope>
    <source>
        <strain evidence="3">cv. Fuhuasheng</strain>
        <tissue evidence="2">Leaves</tissue>
    </source>
</reference>
<dbReference type="Gene3D" id="3.30.200.20">
    <property type="entry name" value="Phosphorylase Kinase, domain 1"/>
    <property type="match status" value="1"/>
</dbReference>
<accession>A0A445C0B3</accession>
<evidence type="ECO:0008006" key="4">
    <source>
        <dbReference type="Google" id="ProtNLM"/>
    </source>
</evidence>